<sequence>MKILHIINDLSNNGGAQRFLVDLVVKHKPHYEVKILVLHNDNDFEGVLKENGVSCYYWSSLSLKEKWNILRWPDLIHSHLFPSIYVALLAIGKKRVQTEHNTTNRRRDYPAFKFMEYLMYQRHERTICITNKVKEELVKFLPRYKDRYDVIYNGVDLKRFSREAKSYSQVQQDGPINIGMAGRLHGYKDHPTLIRAIANLPEKYHLHLAGDGDKKEELQALAVQLQCDHRVHWHGVISDVPTFLSKLDVYVQSSIIEGFGLAAVEAMAEGLPVFGSNVPGLDEVIGNDTYLFELGNEKQLANKIELICGDAAHYELATSYFVERCHSFTLEQFRESYYKAYDELYASK</sequence>
<dbReference type="PANTHER" id="PTHR12526">
    <property type="entry name" value="GLYCOSYLTRANSFERASE"/>
    <property type="match status" value="1"/>
</dbReference>
<dbReference type="EMBL" id="JXOK01000004">
    <property type="protein sequence ID" value="KIN12571.1"/>
    <property type="molecule type" value="Genomic_DNA"/>
</dbReference>
<dbReference type="Proteomes" id="UP000031977">
    <property type="component" value="Unassembled WGS sequence"/>
</dbReference>
<keyword evidence="4" id="KW-1185">Reference proteome</keyword>
<dbReference type="OrthoDB" id="4611853at2"/>
<protein>
    <submittedName>
        <fullName evidence="3">Capsular biosynthesis protein</fullName>
    </submittedName>
</protein>
<dbReference type="SUPFAM" id="SSF53756">
    <property type="entry name" value="UDP-Glycosyltransferase/glycogen phosphorylase"/>
    <property type="match status" value="1"/>
</dbReference>
<reference evidence="3 4" key="1">
    <citation type="submission" date="2015-01" db="EMBL/GenBank/DDBJ databases">
        <title>Draft genome of Vibrio mytili type strain CAIM 528.</title>
        <authorList>
            <person name="Gonzalez-Castillo A."/>
            <person name="Gomez-Gil B."/>
            <person name="Enciso-Ibarra J."/>
        </authorList>
    </citation>
    <scope>NUCLEOTIDE SEQUENCE [LARGE SCALE GENOMIC DNA]</scope>
    <source>
        <strain evidence="3 4">CAIM 528</strain>
    </source>
</reference>
<dbReference type="GO" id="GO:1901135">
    <property type="term" value="P:carbohydrate derivative metabolic process"/>
    <property type="evidence" value="ECO:0007669"/>
    <property type="project" value="UniProtKB-ARBA"/>
</dbReference>
<dbReference type="PANTHER" id="PTHR12526:SF630">
    <property type="entry name" value="GLYCOSYLTRANSFERASE"/>
    <property type="match status" value="1"/>
</dbReference>
<name>A0A0C3HWD5_9VIBR</name>
<evidence type="ECO:0000259" key="1">
    <source>
        <dbReference type="Pfam" id="PF00534"/>
    </source>
</evidence>
<dbReference type="AlphaFoldDB" id="A0A0C3HWD5"/>
<dbReference type="Gene3D" id="3.40.50.2000">
    <property type="entry name" value="Glycogen Phosphorylase B"/>
    <property type="match status" value="2"/>
</dbReference>
<feature type="domain" description="Glycosyltransferase subfamily 4-like N-terminal" evidence="2">
    <location>
        <begin position="14"/>
        <end position="159"/>
    </location>
</feature>
<dbReference type="InterPro" id="IPR001296">
    <property type="entry name" value="Glyco_trans_1"/>
</dbReference>
<proteinExistence type="predicted"/>
<comment type="caution">
    <text evidence="3">The sequence shown here is derived from an EMBL/GenBank/DDBJ whole genome shotgun (WGS) entry which is preliminary data.</text>
</comment>
<accession>A0A0C3HWD5</accession>
<dbReference type="InterPro" id="IPR028098">
    <property type="entry name" value="Glyco_trans_4-like_N"/>
</dbReference>
<evidence type="ECO:0000313" key="3">
    <source>
        <dbReference type="EMBL" id="KIN12571.1"/>
    </source>
</evidence>
<evidence type="ECO:0000259" key="2">
    <source>
        <dbReference type="Pfam" id="PF13439"/>
    </source>
</evidence>
<dbReference type="Pfam" id="PF13439">
    <property type="entry name" value="Glyco_transf_4"/>
    <property type="match status" value="1"/>
</dbReference>
<dbReference type="CDD" id="cd03811">
    <property type="entry name" value="GT4_GT28_WabH-like"/>
    <property type="match status" value="1"/>
</dbReference>
<dbReference type="STRING" id="50718.SU60_02060"/>
<organism evidence="3 4">
    <name type="scientific">Vibrio mytili</name>
    <dbReference type="NCBI Taxonomy" id="50718"/>
    <lineage>
        <taxon>Bacteria</taxon>
        <taxon>Pseudomonadati</taxon>
        <taxon>Pseudomonadota</taxon>
        <taxon>Gammaproteobacteria</taxon>
        <taxon>Vibrionales</taxon>
        <taxon>Vibrionaceae</taxon>
        <taxon>Vibrio</taxon>
    </lineage>
</organism>
<gene>
    <name evidence="3" type="ORF">SU60_02060</name>
</gene>
<dbReference type="Pfam" id="PF00534">
    <property type="entry name" value="Glycos_transf_1"/>
    <property type="match status" value="1"/>
</dbReference>
<dbReference type="GO" id="GO:0016757">
    <property type="term" value="F:glycosyltransferase activity"/>
    <property type="evidence" value="ECO:0007669"/>
    <property type="project" value="InterPro"/>
</dbReference>
<feature type="domain" description="Glycosyl transferase family 1" evidence="1">
    <location>
        <begin position="168"/>
        <end position="310"/>
    </location>
</feature>
<dbReference type="RefSeq" id="WP_041154079.1">
    <property type="nucleotide sequence ID" value="NZ_CBCRVP010000011.1"/>
</dbReference>
<evidence type="ECO:0000313" key="4">
    <source>
        <dbReference type="Proteomes" id="UP000031977"/>
    </source>
</evidence>